<dbReference type="PANTHER" id="PTHR47429">
    <property type="entry name" value="PROTEIN TWIN LOV 1"/>
    <property type="match status" value="1"/>
</dbReference>
<dbReference type="Proteomes" id="UP001251528">
    <property type="component" value="Unassembled WGS sequence"/>
</dbReference>
<dbReference type="InterPro" id="IPR000700">
    <property type="entry name" value="PAS-assoc_C"/>
</dbReference>
<keyword evidence="7" id="KW-1185">Reference proteome</keyword>
<evidence type="ECO:0000313" key="7">
    <source>
        <dbReference type="Proteomes" id="UP001251528"/>
    </source>
</evidence>
<feature type="region of interest" description="Disordered" evidence="4">
    <location>
        <begin position="1"/>
        <end position="79"/>
    </location>
</feature>
<dbReference type="PROSITE" id="PS50113">
    <property type="entry name" value="PAC"/>
    <property type="match status" value="1"/>
</dbReference>
<name>A0AAJ0CRJ7_9HYPO</name>
<dbReference type="InterPro" id="IPR000014">
    <property type="entry name" value="PAS"/>
</dbReference>
<reference evidence="6" key="1">
    <citation type="submission" date="2023-06" db="EMBL/GenBank/DDBJ databases">
        <title>Conoideocrella luteorostrata (Hypocreales: Clavicipitaceae), a potential biocontrol fungus for elongate hemlock scale in United States Christmas tree production areas.</title>
        <authorList>
            <person name="Barrett H."/>
            <person name="Lovett B."/>
            <person name="Macias A.M."/>
            <person name="Stajich J.E."/>
            <person name="Kasson M.T."/>
        </authorList>
    </citation>
    <scope>NUCLEOTIDE SEQUENCE</scope>
    <source>
        <strain evidence="6">ARSEF 14590</strain>
    </source>
</reference>
<comment type="caution">
    <text evidence="6">The sequence shown here is derived from an EMBL/GenBank/DDBJ whole genome shotgun (WGS) entry which is preliminary data.</text>
</comment>
<dbReference type="GO" id="GO:0005634">
    <property type="term" value="C:nucleus"/>
    <property type="evidence" value="ECO:0007669"/>
    <property type="project" value="TreeGrafter"/>
</dbReference>
<accession>A0AAJ0CRJ7</accession>
<feature type="domain" description="PAC" evidence="5">
    <location>
        <begin position="348"/>
        <end position="401"/>
    </location>
</feature>
<evidence type="ECO:0000256" key="3">
    <source>
        <dbReference type="ARBA" id="ARBA00022991"/>
    </source>
</evidence>
<dbReference type="Gene3D" id="3.30.450.20">
    <property type="entry name" value="PAS domain"/>
    <property type="match status" value="1"/>
</dbReference>
<dbReference type="NCBIfam" id="TIGR00229">
    <property type="entry name" value="sensory_box"/>
    <property type="match status" value="1"/>
</dbReference>
<dbReference type="SUPFAM" id="SSF55785">
    <property type="entry name" value="PYP-like sensor domain (PAS domain)"/>
    <property type="match status" value="1"/>
</dbReference>
<feature type="compositionally biased region" description="Polar residues" evidence="4">
    <location>
        <begin position="25"/>
        <end position="54"/>
    </location>
</feature>
<keyword evidence="1" id="KW-0285">Flavoprotein</keyword>
<feature type="region of interest" description="Disordered" evidence="4">
    <location>
        <begin position="483"/>
        <end position="520"/>
    </location>
</feature>
<proteinExistence type="predicted"/>
<dbReference type="EMBL" id="JASWJB010000064">
    <property type="protein sequence ID" value="KAK2603412.1"/>
    <property type="molecule type" value="Genomic_DNA"/>
</dbReference>
<evidence type="ECO:0000256" key="1">
    <source>
        <dbReference type="ARBA" id="ARBA00022630"/>
    </source>
</evidence>
<dbReference type="AlphaFoldDB" id="A0AAJ0CRJ7"/>
<evidence type="ECO:0000259" key="5">
    <source>
        <dbReference type="PROSITE" id="PS50113"/>
    </source>
</evidence>
<organism evidence="6 7">
    <name type="scientific">Conoideocrella luteorostrata</name>
    <dbReference type="NCBI Taxonomy" id="1105319"/>
    <lineage>
        <taxon>Eukaryota</taxon>
        <taxon>Fungi</taxon>
        <taxon>Dikarya</taxon>
        <taxon>Ascomycota</taxon>
        <taxon>Pezizomycotina</taxon>
        <taxon>Sordariomycetes</taxon>
        <taxon>Hypocreomycetidae</taxon>
        <taxon>Hypocreales</taxon>
        <taxon>Clavicipitaceae</taxon>
        <taxon>Conoideocrella</taxon>
    </lineage>
</organism>
<keyword evidence="3" id="KW-0157">Chromophore</keyword>
<feature type="compositionally biased region" description="Low complexity" evidence="4">
    <location>
        <begin position="68"/>
        <end position="79"/>
    </location>
</feature>
<dbReference type="Pfam" id="PF13426">
    <property type="entry name" value="PAS_9"/>
    <property type="match status" value="1"/>
</dbReference>
<evidence type="ECO:0000256" key="2">
    <source>
        <dbReference type="ARBA" id="ARBA00022643"/>
    </source>
</evidence>
<dbReference type="CDD" id="cd00130">
    <property type="entry name" value="PAS"/>
    <property type="match status" value="1"/>
</dbReference>
<evidence type="ECO:0000256" key="4">
    <source>
        <dbReference type="SAM" id="MobiDB-lite"/>
    </source>
</evidence>
<protein>
    <recommendedName>
        <fullName evidence="5">PAC domain-containing protein</fullName>
    </recommendedName>
</protein>
<gene>
    <name evidence="6" type="ORF">QQS21_004362</name>
</gene>
<feature type="compositionally biased region" description="Polar residues" evidence="4">
    <location>
        <begin position="1"/>
        <end position="11"/>
    </location>
</feature>
<sequence length="688" mass="75696">MIHTSTTSPKQSVAPAPDVPRSPPASRQDNNHNRNSGSVFMNANSQSTREQSLNFDGFDNAMPGLVESSSRPSPVAPRSLRSRFSNASLCESAVESLETSATSLLPALQNKGALDDDNLQPLREDEFDPASFDIVAPSSHEHGVYSLAKRSELLFSEKHMGVILGDSRLLGQFTQFLAVVRPASVPLLTYYLNAEKAIRAIKYANSVASESLLKLDGHDFTTGAVDDTINAALEAKHEAAFKLLARDELPMYITHVWIRIVSLSIKRRIVGTMPMHLRDQSEGLAEVFCLTDPSRNDNPIILASDEFHRTTQYGHEDVIGRNCRFLQGPGTNPFSVKRIRDQLAAGREHFETFLNYRRDGSPFMNLLLCAPLIDSRGTVRYFLGAQVDVSGLAKDCTQLEGLKRIVKAEEVKSNGLETNNADGVNAKEEKRSATQSCRDLSEMFDRNEVETVRRYGGVMHKIRDHDELSQRKPNWNTPYLVIEEGTSPQPSPVPTNNVPDLPKSKMEGKEPSPSLSHSSNGRLTGVYEHYLLVRPAPSLQILFASPSLRLPGILQSPFLSRIGGSGRVRDQIAQALSDGRGVTAKVRWLSSTRRNVSSHADRGRPRWLHCTPLRGLNGIIGIWMIVVVNDDVSDVGGGATSDSAQQQTMHDKLLPRHGSQPKLAPPVASEIKGNPASFNGEDGPWPAW</sequence>
<dbReference type="PANTHER" id="PTHR47429:SF9">
    <property type="entry name" value="PAS DOMAIN-CONTAINING PROTEIN"/>
    <property type="match status" value="1"/>
</dbReference>
<evidence type="ECO:0000313" key="6">
    <source>
        <dbReference type="EMBL" id="KAK2603412.1"/>
    </source>
</evidence>
<feature type="region of interest" description="Disordered" evidence="4">
    <location>
        <begin position="655"/>
        <end position="688"/>
    </location>
</feature>
<keyword evidence="2" id="KW-0288">FMN</keyword>
<dbReference type="InterPro" id="IPR035965">
    <property type="entry name" value="PAS-like_dom_sf"/>
</dbReference>